<dbReference type="VEuPathDB" id="FungiDB:SAPIO_CDS1601"/>
<dbReference type="AlphaFoldDB" id="A0A084GEN0"/>
<protein>
    <recommendedName>
        <fullName evidence="4">P-loop containing nucleoside triphosphate hydrolase protein</fullName>
    </recommendedName>
</protein>
<name>A0A084GEN0_PSEDA</name>
<reference evidence="2 3" key="1">
    <citation type="journal article" date="2014" name="Genome Announc.">
        <title>Draft genome sequence of the pathogenic fungus Scedosporium apiospermum.</title>
        <authorList>
            <person name="Vandeputte P."/>
            <person name="Ghamrawi S."/>
            <person name="Rechenmann M."/>
            <person name="Iltis A."/>
            <person name="Giraud S."/>
            <person name="Fleury M."/>
            <person name="Thornton C."/>
            <person name="Delhaes L."/>
            <person name="Meyer W."/>
            <person name="Papon N."/>
            <person name="Bouchara J.P."/>
        </authorList>
    </citation>
    <scope>NUCLEOTIDE SEQUENCE [LARGE SCALE GENOMIC DNA]</scope>
    <source>
        <strain evidence="2 3">IHEM 14462</strain>
    </source>
</reference>
<gene>
    <name evidence="2" type="ORF">SAPIO_CDS1601</name>
</gene>
<evidence type="ECO:0000313" key="3">
    <source>
        <dbReference type="Proteomes" id="UP000028545"/>
    </source>
</evidence>
<dbReference type="SUPFAM" id="SSF52540">
    <property type="entry name" value="P-loop containing nucleoside triphosphate hydrolases"/>
    <property type="match status" value="1"/>
</dbReference>
<accession>A0A084GEN0</accession>
<comment type="caution">
    <text evidence="2">The sequence shown here is derived from an EMBL/GenBank/DDBJ whole genome shotgun (WGS) entry which is preliminary data.</text>
</comment>
<keyword evidence="1" id="KW-0472">Membrane</keyword>
<dbReference type="Proteomes" id="UP000028545">
    <property type="component" value="Unassembled WGS sequence"/>
</dbReference>
<dbReference type="KEGG" id="sapo:SAPIO_CDS1601"/>
<organism evidence="2 3">
    <name type="scientific">Pseudallescheria apiosperma</name>
    <name type="common">Scedosporium apiospermum</name>
    <dbReference type="NCBI Taxonomy" id="563466"/>
    <lineage>
        <taxon>Eukaryota</taxon>
        <taxon>Fungi</taxon>
        <taxon>Dikarya</taxon>
        <taxon>Ascomycota</taxon>
        <taxon>Pezizomycotina</taxon>
        <taxon>Sordariomycetes</taxon>
        <taxon>Hypocreomycetidae</taxon>
        <taxon>Microascales</taxon>
        <taxon>Microascaceae</taxon>
        <taxon>Scedosporium</taxon>
    </lineage>
</organism>
<dbReference type="InterPro" id="IPR040632">
    <property type="entry name" value="Sulfotransfer_4"/>
</dbReference>
<dbReference type="GeneID" id="27720673"/>
<dbReference type="OrthoDB" id="408152at2759"/>
<dbReference type="Pfam" id="PF17784">
    <property type="entry name" value="Sulfotransfer_4"/>
    <property type="match status" value="1"/>
</dbReference>
<dbReference type="OMA" id="YECVMNG"/>
<dbReference type="PANTHER" id="PTHR36978:SF4">
    <property type="entry name" value="P-LOOP CONTAINING NUCLEOSIDE TRIPHOSPHATE HYDROLASE PROTEIN"/>
    <property type="match status" value="1"/>
</dbReference>
<dbReference type="Gene3D" id="3.40.50.300">
    <property type="entry name" value="P-loop containing nucleotide triphosphate hydrolases"/>
    <property type="match status" value="1"/>
</dbReference>
<evidence type="ECO:0000256" key="1">
    <source>
        <dbReference type="SAM" id="Phobius"/>
    </source>
</evidence>
<keyword evidence="1" id="KW-0812">Transmembrane</keyword>
<feature type="transmembrane region" description="Helical" evidence="1">
    <location>
        <begin position="253"/>
        <end position="271"/>
    </location>
</feature>
<dbReference type="InterPro" id="IPR027417">
    <property type="entry name" value="P-loop_NTPase"/>
</dbReference>
<sequence>MSRVIDRMPKPTTPREKKVIVLSYPRNGTLGLYKAFTILGYNPYHLLTTWNNGIEHIKIAREGLEAKLDGKGKPYGREEFDKWFSENGTMMDIAAFFAPELIKAYPDAKFILTSRDPNAWMRSVENTIMKAEMMSYGFPVWYMKQIDTYTYEMAKLTSCLGRFLWKRTKDDPVDLHSRERAIKGYLEYNEMVRKLVPPGQLLEVKLEDGLGWEQICPFIGEDIPDQPYPRANDPKEFERLIGEILKPAWRRTLVKYATVLIPVVGGAIWYLRQRK</sequence>
<proteinExistence type="predicted"/>
<dbReference type="RefSeq" id="XP_016645591.1">
    <property type="nucleotide sequence ID" value="XM_016784834.1"/>
</dbReference>
<dbReference type="HOGENOM" id="CLU_061199_3_0_1"/>
<keyword evidence="3" id="KW-1185">Reference proteome</keyword>
<dbReference type="PANTHER" id="PTHR36978">
    <property type="entry name" value="P-LOOP CONTAINING NUCLEOTIDE TRIPHOSPHATE HYDROLASE"/>
    <property type="match status" value="1"/>
</dbReference>
<evidence type="ECO:0008006" key="4">
    <source>
        <dbReference type="Google" id="ProtNLM"/>
    </source>
</evidence>
<keyword evidence="1" id="KW-1133">Transmembrane helix</keyword>
<dbReference type="EMBL" id="JOWA01000066">
    <property type="protein sequence ID" value="KEZ45792.1"/>
    <property type="molecule type" value="Genomic_DNA"/>
</dbReference>
<evidence type="ECO:0000313" key="2">
    <source>
        <dbReference type="EMBL" id="KEZ45792.1"/>
    </source>
</evidence>